<evidence type="ECO:0000313" key="3">
    <source>
        <dbReference type="Proteomes" id="UP001241537"/>
    </source>
</evidence>
<dbReference type="AlphaFoldDB" id="A0AAE4AM52"/>
<proteinExistence type="predicted"/>
<dbReference type="GO" id="GO:0097367">
    <property type="term" value="F:carbohydrate derivative binding"/>
    <property type="evidence" value="ECO:0007669"/>
    <property type="project" value="InterPro"/>
</dbReference>
<dbReference type="InterPro" id="IPR046348">
    <property type="entry name" value="SIS_dom_sf"/>
</dbReference>
<dbReference type="Pfam" id="PF01380">
    <property type="entry name" value="SIS"/>
    <property type="match status" value="1"/>
</dbReference>
<dbReference type="Gene3D" id="3.40.50.10490">
    <property type="entry name" value="Glucose-6-phosphate isomerase like protein, domain 1"/>
    <property type="match status" value="1"/>
</dbReference>
<gene>
    <name evidence="2" type="ORF">J2S20_001469</name>
</gene>
<feature type="domain" description="SIS" evidence="1">
    <location>
        <begin position="30"/>
        <end position="211"/>
    </location>
</feature>
<dbReference type="GO" id="GO:0016853">
    <property type="term" value="F:isomerase activity"/>
    <property type="evidence" value="ECO:0007669"/>
    <property type="project" value="UniProtKB-KW"/>
</dbReference>
<organism evidence="2 3">
    <name type="scientific">Moryella indoligenes</name>
    <dbReference type="NCBI Taxonomy" id="371674"/>
    <lineage>
        <taxon>Bacteria</taxon>
        <taxon>Bacillati</taxon>
        <taxon>Bacillota</taxon>
        <taxon>Clostridia</taxon>
        <taxon>Lachnospirales</taxon>
        <taxon>Lachnospiraceae</taxon>
        <taxon>Moryella</taxon>
    </lineage>
</organism>
<evidence type="ECO:0000313" key="2">
    <source>
        <dbReference type="EMBL" id="MDQ0152771.1"/>
    </source>
</evidence>
<dbReference type="Pfam" id="PF13580">
    <property type="entry name" value="SIS_2"/>
    <property type="match status" value="1"/>
</dbReference>
<accession>A0AAE4AM52</accession>
<dbReference type="InterPro" id="IPR001347">
    <property type="entry name" value="SIS_dom"/>
</dbReference>
<dbReference type="InterPro" id="IPR035461">
    <property type="entry name" value="GmhA/DiaA"/>
</dbReference>
<keyword evidence="2" id="KW-0413">Isomerase</keyword>
<dbReference type="PANTHER" id="PTHR30390">
    <property type="entry name" value="SEDOHEPTULOSE 7-PHOSPHATE ISOMERASE / DNAA INITIATOR-ASSOCIATING FACTOR FOR REPLICATION INITIATION"/>
    <property type="match status" value="1"/>
</dbReference>
<keyword evidence="3" id="KW-1185">Reference proteome</keyword>
<dbReference type="InterPro" id="IPR050099">
    <property type="entry name" value="SIS_GmhA/DiaA_subfam"/>
</dbReference>
<dbReference type="CDD" id="cd05006">
    <property type="entry name" value="SIS_GmhA"/>
    <property type="match status" value="1"/>
</dbReference>
<protein>
    <submittedName>
        <fullName evidence="2">D-sedoheptulose 7-phosphate isomerase</fullName>
        <ecNumber evidence="2">5.3.1.28</ecNumber>
    </submittedName>
</protein>
<comment type="caution">
    <text evidence="2">The sequence shown here is derived from an EMBL/GenBank/DDBJ whole genome shotgun (WGS) entry which is preliminary data.</text>
</comment>
<evidence type="ECO:0000259" key="1">
    <source>
        <dbReference type="PROSITE" id="PS51464"/>
    </source>
</evidence>
<sequence>MEQDYIAQLTERYPELKTIEAEIREAYRVLERCYEGGGKVLAGGNGGSAADCEHFVGELMKSFVKRRAVPEDFARSLQDLHAERGVSLAAGLQGALPAIAICGHEALTSAYGNDVDWMLAMAQQVYGYGEEGDVLLAVTTSGNSENLLYAADVARAKGMKIIALTGKTGGKLAPLSDVALIVPKTETYQIQELHLPIYHALCLQLEEHFFS</sequence>
<dbReference type="PROSITE" id="PS51464">
    <property type="entry name" value="SIS"/>
    <property type="match status" value="1"/>
</dbReference>
<dbReference type="GO" id="GO:1901135">
    <property type="term" value="P:carbohydrate derivative metabolic process"/>
    <property type="evidence" value="ECO:0007669"/>
    <property type="project" value="InterPro"/>
</dbReference>
<dbReference type="SUPFAM" id="SSF53697">
    <property type="entry name" value="SIS domain"/>
    <property type="match status" value="1"/>
</dbReference>
<dbReference type="EMBL" id="JAUSTO010000008">
    <property type="protein sequence ID" value="MDQ0152771.1"/>
    <property type="molecule type" value="Genomic_DNA"/>
</dbReference>
<dbReference type="RefSeq" id="WP_307254638.1">
    <property type="nucleotide sequence ID" value="NZ_JAUSTO010000008.1"/>
</dbReference>
<dbReference type="Proteomes" id="UP001241537">
    <property type="component" value="Unassembled WGS sequence"/>
</dbReference>
<dbReference type="EC" id="5.3.1.28" evidence="2"/>
<dbReference type="PANTHER" id="PTHR30390:SF6">
    <property type="entry name" value="DNAA INITIATOR-ASSOCIATING PROTEIN DIAA"/>
    <property type="match status" value="1"/>
</dbReference>
<reference evidence="2" key="1">
    <citation type="submission" date="2023-07" db="EMBL/GenBank/DDBJ databases">
        <title>Genomic Encyclopedia of Type Strains, Phase IV (KMG-IV): sequencing the most valuable type-strain genomes for metagenomic binning, comparative biology and taxonomic classification.</title>
        <authorList>
            <person name="Goeker M."/>
        </authorList>
    </citation>
    <scope>NUCLEOTIDE SEQUENCE</scope>
    <source>
        <strain evidence="2">DSM 19659</strain>
    </source>
</reference>
<name>A0AAE4AM52_9FIRM</name>